<evidence type="ECO:0000259" key="2">
    <source>
        <dbReference type="PROSITE" id="PS51272"/>
    </source>
</evidence>
<dbReference type="EMBL" id="BAABRR010000003">
    <property type="protein sequence ID" value="GAA5518389.1"/>
    <property type="molecule type" value="Genomic_DNA"/>
</dbReference>
<proteinExistence type="predicted"/>
<reference evidence="3 4" key="1">
    <citation type="submission" date="2024-02" db="EMBL/GenBank/DDBJ databases">
        <title>Lysinimicrobium sediminis NBRC 112286.</title>
        <authorList>
            <person name="Ichikawa N."/>
            <person name="Katano-Makiyama Y."/>
            <person name="Hidaka K."/>
        </authorList>
    </citation>
    <scope>NUCLEOTIDE SEQUENCE [LARGE SCALE GENOMIC DNA]</scope>
    <source>
        <strain evidence="3 4">NBRC 112286</strain>
    </source>
</reference>
<feature type="domain" description="SLH" evidence="2">
    <location>
        <begin position="451"/>
        <end position="517"/>
    </location>
</feature>
<evidence type="ECO:0000256" key="1">
    <source>
        <dbReference type="SAM" id="SignalP"/>
    </source>
</evidence>
<evidence type="ECO:0000313" key="4">
    <source>
        <dbReference type="Proteomes" id="UP001426770"/>
    </source>
</evidence>
<sequence>METTAAHRRTLARRATWLATLSLASALVGAGAASAEPVPSPLGATVTKTDTAPTGYEVTFRVESDSAHVYLLGDTYFTQPDMLGGAETFFSHEGRTGDEWREGDISHPLFTNVPAELTEVSEGLFEITMALPAGAFSYGFAHTDEPCTMGFSCAATPDPTNPPVFADATGASSQALSQVFVPSHPSFPTYDADAQGHPVDGTLEHVLFTDAGEISPAGDNQLGVYLPPGYDPERAEPYQLLVLSHGAYDNETSWFSQGRAANIVEHAIDTGAIEDTVVVTTNFYNFDSGSTEEGTTLYAAYAEALRTVVLPMVEDAYHVSTERADRAFGGLSMGGGISTHLLQHDADLFGYFGIWSGAQLGLGDISADELANLDSALGIHVGAGEQDYLAGIGEGSAQRALAYRQLGLRVDEHSMDGGHTFQVWRTMLHDYLENVAFADVPAHEPATLLTDISPVIDDARHTEFFTEISWLAEQGITRGWETDGGREFRPLGTITRDAMAAFLYRLAGSPEWEAPAASPFIDVTPSTTEFYAEITWLADQQITLGWETAAGQEYRPLAPITRDAIAAFLYRFAAPAGYEAPAESAFVDVAPGSTEFYTEIAWLAESGISTGWVEGDAAEFRPRSATTRDAMAAFLFRLTGLAG</sequence>
<accession>A0ABP9WFD0</accession>
<dbReference type="InterPro" id="IPR029058">
    <property type="entry name" value="AB_hydrolase_fold"/>
</dbReference>
<dbReference type="InterPro" id="IPR000801">
    <property type="entry name" value="Esterase-like"/>
</dbReference>
<feature type="domain" description="SLH" evidence="2">
    <location>
        <begin position="583"/>
        <end position="643"/>
    </location>
</feature>
<keyword evidence="4" id="KW-1185">Reference proteome</keyword>
<organism evidence="3 4">
    <name type="scientific">Demequina sediminis</name>
    <dbReference type="NCBI Taxonomy" id="1930058"/>
    <lineage>
        <taxon>Bacteria</taxon>
        <taxon>Bacillati</taxon>
        <taxon>Actinomycetota</taxon>
        <taxon>Actinomycetes</taxon>
        <taxon>Micrococcales</taxon>
        <taxon>Demequinaceae</taxon>
        <taxon>Demequina</taxon>
    </lineage>
</organism>
<dbReference type="InterPro" id="IPR001119">
    <property type="entry name" value="SLH_dom"/>
</dbReference>
<comment type="caution">
    <text evidence="3">The sequence shown here is derived from an EMBL/GenBank/DDBJ whole genome shotgun (WGS) entry which is preliminary data.</text>
</comment>
<protein>
    <recommendedName>
        <fullName evidence="2">SLH domain-containing protein</fullName>
    </recommendedName>
</protein>
<dbReference type="Proteomes" id="UP001426770">
    <property type="component" value="Unassembled WGS sequence"/>
</dbReference>
<dbReference type="PANTHER" id="PTHR48098">
    <property type="entry name" value="ENTEROCHELIN ESTERASE-RELATED"/>
    <property type="match status" value="1"/>
</dbReference>
<dbReference type="Gene3D" id="3.40.50.1820">
    <property type="entry name" value="alpha/beta hydrolase"/>
    <property type="match status" value="1"/>
</dbReference>
<feature type="chain" id="PRO_5047050297" description="SLH domain-containing protein" evidence="1">
    <location>
        <begin position="36"/>
        <end position="643"/>
    </location>
</feature>
<name>A0ABP9WFD0_9MICO</name>
<dbReference type="Pfam" id="PF00756">
    <property type="entry name" value="Esterase"/>
    <property type="match status" value="1"/>
</dbReference>
<keyword evidence="1" id="KW-0732">Signal</keyword>
<feature type="signal peptide" evidence="1">
    <location>
        <begin position="1"/>
        <end position="35"/>
    </location>
</feature>
<gene>
    <name evidence="3" type="ORF">Lsed01_00814</name>
</gene>
<dbReference type="PROSITE" id="PS51272">
    <property type="entry name" value="SLH"/>
    <property type="match status" value="2"/>
</dbReference>
<dbReference type="PANTHER" id="PTHR48098:SF6">
    <property type="entry name" value="FERRI-BACILLIBACTIN ESTERASE BESA"/>
    <property type="match status" value="1"/>
</dbReference>
<dbReference type="SUPFAM" id="SSF53474">
    <property type="entry name" value="alpha/beta-Hydrolases"/>
    <property type="match status" value="1"/>
</dbReference>
<dbReference type="Pfam" id="PF00395">
    <property type="entry name" value="SLH"/>
    <property type="match status" value="1"/>
</dbReference>
<evidence type="ECO:0000313" key="3">
    <source>
        <dbReference type="EMBL" id="GAA5518389.1"/>
    </source>
</evidence>
<dbReference type="InterPro" id="IPR050583">
    <property type="entry name" value="Mycobacterial_A85_antigen"/>
</dbReference>
<dbReference type="RefSeq" id="WP_286214622.1">
    <property type="nucleotide sequence ID" value="NZ_AP027736.1"/>
</dbReference>